<dbReference type="Gene3D" id="1.10.10.60">
    <property type="entry name" value="Homeodomain-like"/>
    <property type="match status" value="1"/>
</dbReference>
<dbReference type="PANTHER" id="PTHR46796:SF6">
    <property type="entry name" value="ARAC SUBFAMILY"/>
    <property type="match status" value="1"/>
</dbReference>
<organism evidence="5 6">
    <name type="scientific">Peteryoungia aggregata LMG 23059</name>
    <dbReference type="NCBI Taxonomy" id="1368425"/>
    <lineage>
        <taxon>Bacteria</taxon>
        <taxon>Pseudomonadati</taxon>
        <taxon>Pseudomonadota</taxon>
        <taxon>Alphaproteobacteria</taxon>
        <taxon>Hyphomicrobiales</taxon>
        <taxon>Rhizobiaceae</taxon>
        <taxon>Peteryoungia</taxon>
    </lineage>
</organism>
<dbReference type="PRINTS" id="PR00032">
    <property type="entry name" value="HTHARAC"/>
</dbReference>
<accession>A0ABU0G2I7</accession>
<name>A0ABU0G2I7_9HYPH</name>
<evidence type="ECO:0000256" key="3">
    <source>
        <dbReference type="ARBA" id="ARBA00023163"/>
    </source>
</evidence>
<dbReference type="PANTHER" id="PTHR46796">
    <property type="entry name" value="HTH-TYPE TRANSCRIPTIONAL ACTIVATOR RHAS-RELATED"/>
    <property type="match status" value="1"/>
</dbReference>
<dbReference type="PROSITE" id="PS01124">
    <property type="entry name" value="HTH_ARAC_FAMILY_2"/>
    <property type="match status" value="1"/>
</dbReference>
<dbReference type="EMBL" id="JAUSUW010000001">
    <property type="protein sequence ID" value="MDQ0419550.1"/>
    <property type="molecule type" value="Genomic_DNA"/>
</dbReference>
<reference evidence="5 6" key="1">
    <citation type="submission" date="2023-07" db="EMBL/GenBank/DDBJ databases">
        <title>Genomic Encyclopedia of Type Strains, Phase IV (KMG-IV): sequencing the most valuable type-strain genomes for metagenomic binning, comparative biology and taxonomic classification.</title>
        <authorList>
            <person name="Goeker M."/>
        </authorList>
    </citation>
    <scope>NUCLEOTIDE SEQUENCE [LARGE SCALE GENOMIC DNA]</scope>
    <source>
        <strain evidence="5 6">DSM 1111</strain>
    </source>
</reference>
<evidence type="ECO:0000313" key="6">
    <source>
        <dbReference type="Proteomes" id="UP001238496"/>
    </source>
</evidence>
<dbReference type="Pfam" id="PF12833">
    <property type="entry name" value="HTH_18"/>
    <property type="match status" value="1"/>
</dbReference>
<evidence type="ECO:0000313" key="5">
    <source>
        <dbReference type="EMBL" id="MDQ0419550.1"/>
    </source>
</evidence>
<proteinExistence type="predicted"/>
<dbReference type="InterPro" id="IPR020449">
    <property type="entry name" value="Tscrpt_reg_AraC-type_HTH"/>
</dbReference>
<dbReference type="InterPro" id="IPR050204">
    <property type="entry name" value="AraC_XylS_family_regulators"/>
</dbReference>
<comment type="caution">
    <text evidence="5">The sequence shown here is derived from an EMBL/GenBank/DDBJ whole genome shotgun (WGS) entry which is preliminary data.</text>
</comment>
<evidence type="ECO:0000256" key="2">
    <source>
        <dbReference type="ARBA" id="ARBA00023125"/>
    </source>
</evidence>
<dbReference type="InterPro" id="IPR009057">
    <property type="entry name" value="Homeodomain-like_sf"/>
</dbReference>
<keyword evidence="3" id="KW-0804">Transcription</keyword>
<sequence>MVTMIKPLPVISLSTENFDPCNRVQAFEAAAAAICKLAIEPETPDTYASSTTIKILPGVVTARTSHSASVTTRTRAMAADEGDNLLIHIPLNHGFSMAQTGGAAVECKLGEVYLDPNEVAGRAVFQAARSDLFYVSIPRAALAQSARALNGRLRQTMPVSPQWRMFIRYAQSLDAEAEVLAPEERAQYSAHLYELAQIALTAGDTARLEAQGRGVRAARLSAVKAGIDAHLTEPGLSLAVIAAAAGISERYARALFAEDQTTFRDYLTRRRMQLFRRMLADQGQDHRSISDLAMAVGFGDLSWFNKCFRQIYGETPSESRARLSHR</sequence>
<keyword evidence="6" id="KW-1185">Reference proteome</keyword>
<evidence type="ECO:0000256" key="1">
    <source>
        <dbReference type="ARBA" id="ARBA00023015"/>
    </source>
</evidence>
<dbReference type="SUPFAM" id="SSF46689">
    <property type="entry name" value="Homeodomain-like"/>
    <property type="match status" value="1"/>
</dbReference>
<dbReference type="SMART" id="SM00342">
    <property type="entry name" value="HTH_ARAC"/>
    <property type="match status" value="1"/>
</dbReference>
<keyword evidence="2" id="KW-0238">DNA-binding</keyword>
<feature type="domain" description="HTH araC/xylS-type" evidence="4">
    <location>
        <begin position="221"/>
        <end position="322"/>
    </location>
</feature>
<keyword evidence="1" id="KW-0805">Transcription regulation</keyword>
<dbReference type="InterPro" id="IPR018060">
    <property type="entry name" value="HTH_AraC"/>
</dbReference>
<protein>
    <submittedName>
        <fullName evidence="5">AraC-like DNA-binding protein</fullName>
    </submittedName>
</protein>
<dbReference type="Proteomes" id="UP001238496">
    <property type="component" value="Unassembled WGS sequence"/>
</dbReference>
<gene>
    <name evidence="5" type="ORF">J2045_000560</name>
</gene>
<evidence type="ECO:0000259" key="4">
    <source>
        <dbReference type="PROSITE" id="PS01124"/>
    </source>
</evidence>